<sequence>MSEYITDLFANSPLLTYTPPVGFDASKGWVNKPFINEEVQYITSAPKASVSFDFYGDQFELSGSLTPPISEGVAPCDFNVTINGKLQPITSFYHPYNGLPLDQYHVVLTFFCPDAGQQADFAGPAFVETQGTTFMSQTNPYLNTSQIHTFGPWKEAQVYQV</sequence>
<dbReference type="OrthoDB" id="2576334at2759"/>
<evidence type="ECO:0000313" key="2">
    <source>
        <dbReference type="Proteomes" id="UP000076842"/>
    </source>
</evidence>
<gene>
    <name evidence="1" type="ORF">CALCODRAFT_499213</name>
</gene>
<keyword evidence="2" id="KW-1185">Reference proteome</keyword>
<proteinExistence type="predicted"/>
<dbReference type="InParanoid" id="A0A165EHZ1"/>
<name>A0A165EHZ1_9BASI</name>
<accession>A0A165EHZ1</accession>
<dbReference type="EMBL" id="KV424004">
    <property type="protein sequence ID" value="KZT54904.1"/>
    <property type="molecule type" value="Genomic_DNA"/>
</dbReference>
<organism evidence="1 2">
    <name type="scientific">Calocera cornea HHB12733</name>
    <dbReference type="NCBI Taxonomy" id="1353952"/>
    <lineage>
        <taxon>Eukaryota</taxon>
        <taxon>Fungi</taxon>
        <taxon>Dikarya</taxon>
        <taxon>Basidiomycota</taxon>
        <taxon>Agaricomycotina</taxon>
        <taxon>Dacrymycetes</taxon>
        <taxon>Dacrymycetales</taxon>
        <taxon>Dacrymycetaceae</taxon>
        <taxon>Calocera</taxon>
    </lineage>
</organism>
<dbReference type="AlphaFoldDB" id="A0A165EHZ1"/>
<dbReference type="Proteomes" id="UP000076842">
    <property type="component" value="Unassembled WGS sequence"/>
</dbReference>
<protein>
    <submittedName>
        <fullName evidence="1">Uncharacterized protein</fullName>
    </submittedName>
</protein>
<reference evidence="1 2" key="1">
    <citation type="journal article" date="2016" name="Mol. Biol. Evol.">
        <title>Comparative Genomics of Early-Diverging Mushroom-Forming Fungi Provides Insights into the Origins of Lignocellulose Decay Capabilities.</title>
        <authorList>
            <person name="Nagy L.G."/>
            <person name="Riley R."/>
            <person name="Tritt A."/>
            <person name="Adam C."/>
            <person name="Daum C."/>
            <person name="Floudas D."/>
            <person name="Sun H."/>
            <person name="Yadav J.S."/>
            <person name="Pangilinan J."/>
            <person name="Larsson K.H."/>
            <person name="Matsuura K."/>
            <person name="Barry K."/>
            <person name="Labutti K."/>
            <person name="Kuo R."/>
            <person name="Ohm R.A."/>
            <person name="Bhattacharya S.S."/>
            <person name="Shirouzu T."/>
            <person name="Yoshinaga Y."/>
            <person name="Martin F.M."/>
            <person name="Grigoriev I.V."/>
            <person name="Hibbett D.S."/>
        </authorList>
    </citation>
    <scope>NUCLEOTIDE SEQUENCE [LARGE SCALE GENOMIC DNA]</scope>
    <source>
        <strain evidence="1 2">HHB12733</strain>
    </source>
</reference>
<evidence type="ECO:0000313" key="1">
    <source>
        <dbReference type="EMBL" id="KZT54904.1"/>
    </source>
</evidence>